<reference evidence="1" key="1">
    <citation type="submission" date="2020-05" db="EMBL/GenBank/DDBJ databases">
        <title>Large-scale comparative analyses of tick genomes elucidate their genetic diversity and vector capacities.</title>
        <authorList>
            <person name="Jia N."/>
            <person name="Wang J."/>
            <person name="Shi W."/>
            <person name="Du L."/>
            <person name="Sun Y."/>
            <person name="Zhan W."/>
            <person name="Jiang J."/>
            <person name="Wang Q."/>
            <person name="Zhang B."/>
            <person name="Ji P."/>
            <person name="Sakyi L.B."/>
            <person name="Cui X."/>
            <person name="Yuan T."/>
            <person name="Jiang B."/>
            <person name="Yang W."/>
            <person name="Lam T.T.-Y."/>
            <person name="Chang Q."/>
            <person name="Ding S."/>
            <person name="Wang X."/>
            <person name="Zhu J."/>
            <person name="Ruan X."/>
            <person name="Zhao L."/>
            <person name="Wei J."/>
            <person name="Que T."/>
            <person name="Du C."/>
            <person name="Cheng J."/>
            <person name="Dai P."/>
            <person name="Han X."/>
            <person name="Huang E."/>
            <person name="Gao Y."/>
            <person name="Liu J."/>
            <person name="Shao H."/>
            <person name="Ye R."/>
            <person name="Li L."/>
            <person name="Wei W."/>
            <person name="Wang X."/>
            <person name="Wang C."/>
            <person name="Yang T."/>
            <person name="Huo Q."/>
            <person name="Li W."/>
            <person name="Guo W."/>
            <person name="Chen H."/>
            <person name="Zhou L."/>
            <person name="Ni X."/>
            <person name="Tian J."/>
            <person name="Zhou Y."/>
            <person name="Sheng Y."/>
            <person name="Liu T."/>
            <person name="Pan Y."/>
            <person name="Xia L."/>
            <person name="Li J."/>
            <person name="Zhao F."/>
            <person name="Cao W."/>
        </authorList>
    </citation>
    <scope>NUCLEOTIDE SEQUENCE</scope>
    <source>
        <strain evidence="1">Hyas-2018</strain>
    </source>
</reference>
<organism evidence="1 2">
    <name type="scientific">Hyalomma asiaticum</name>
    <name type="common">Tick</name>
    <dbReference type="NCBI Taxonomy" id="266040"/>
    <lineage>
        <taxon>Eukaryota</taxon>
        <taxon>Metazoa</taxon>
        <taxon>Ecdysozoa</taxon>
        <taxon>Arthropoda</taxon>
        <taxon>Chelicerata</taxon>
        <taxon>Arachnida</taxon>
        <taxon>Acari</taxon>
        <taxon>Parasitiformes</taxon>
        <taxon>Ixodida</taxon>
        <taxon>Ixodoidea</taxon>
        <taxon>Ixodidae</taxon>
        <taxon>Hyalomminae</taxon>
        <taxon>Hyalomma</taxon>
    </lineage>
</organism>
<protein>
    <submittedName>
        <fullName evidence="1">Uncharacterized protein</fullName>
    </submittedName>
</protein>
<sequence>MRLPTLRQSPSSVPQAEKVRVVVGIGRRSVNRPRGGFEVSRKAHEPVVVAFGFWTGSPKFSKFGSICYTNSTLRTAGAGESKGRRYDVVVTTRSLV</sequence>
<dbReference type="EMBL" id="CM023482">
    <property type="protein sequence ID" value="KAH6938985.1"/>
    <property type="molecule type" value="Genomic_DNA"/>
</dbReference>
<evidence type="ECO:0000313" key="2">
    <source>
        <dbReference type="Proteomes" id="UP000821845"/>
    </source>
</evidence>
<name>A0ACB7SWI9_HYAAI</name>
<dbReference type="Proteomes" id="UP000821845">
    <property type="component" value="Chromosome 2"/>
</dbReference>
<accession>A0ACB7SWI9</accession>
<gene>
    <name evidence="1" type="ORF">HPB50_015346</name>
</gene>
<keyword evidence="2" id="KW-1185">Reference proteome</keyword>
<proteinExistence type="predicted"/>
<comment type="caution">
    <text evidence="1">The sequence shown here is derived from an EMBL/GenBank/DDBJ whole genome shotgun (WGS) entry which is preliminary data.</text>
</comment>
<evidence type="ECO:0000313" key="1">
    <source>
        <dbReference type="EMBL" id="KAH6938985.1"/>
    </source>
</evidence>